<protein>
    <submittedName>
        <fullName evidence="4">Acetyltransferase</fullName>
    </submittedName>
</protein>
<evidence type="ECO:0000313" key="5">
    <source>
        <dbReference type="Proteomes" id="UP000076998"/>
    </source>
</evidence>
<dbReference type="EMBL" id="LSTV01000001">
    <property type="protein sequence ID" value="OAH51573.1"/>
    <property type="molecule type" value="Genomic_DNA"/>
</dbReference>
<comment type="caution">
    <text evidence="4">The sequence shown here is derived from an EMBL/GenBank/DDBJ whole genome shotgun (WGS) entry which is preliminary data.</text>
</comment>
<keyword evidence="1 4" id="KW-0808">Transferase</keyword>
<dbReference type="PROSITE" id="PS51186">
    <property type="entry name" value="GNAT"/>
    <property type="match status" value="1"/>
</dbReference>
<dbReference type="InterPro" id="IPR016181">
    <property type="entry name" value="Acyl_CoA_acyltransferase"/>
</dbReference>
<dbReference type="RefSeq" id="WP_064002081.1">
    <property type="nucleotide sequence ID" value="NZ_LSTV01000001.1"/>
</dbReference>
<proteinExistence type="predicted"/>
<dbReference type="PANTHER" id="PTHR43877:SF1">
    <property type="entry name" value="ACETYLTRANSFERASE"/>
    <property type="match status" value="1"/>
</dbReference>
<dbReference type="OrthoDB" id="9799092at2"/>
<dbReference type="SUPFAM" id="SSF55729">
    <property type="entry name" value="Acyl-CoA N-acyltransferases (Nat)"/>
    <property type="match status" value="1"/>
</dbReference>
<dbReference type="Pfam" id="PF00583">
    <property type="entry name" value="Acetyltransf_1"/>
    <property type="match status" value="1"/>
</dbReference>
<evidence type="ECO:0000256" key="2">
    <source>
        <dbReference type="ARBA" id="ARBA00023315"/>
    </source>
</evidence>
<accession>A0A177KDU9</accession>
<dbReference type="GO" id="GO:0016747">
    <property type="term" value="F:acyltransferase activity, transferring groups other than amino-acyl groups"/>
    <property type="evidence" value="ECO:0007669"/>
    <property type="project" value="InterPro"/>
</dbReference>
<dbReference type="InterPro" id="IPR000182">
    <property type="entry name" value="GNAT_dom"/>
</dbReference>
<keyword evidence="2" id="KW-0012">Acyltransferase</keyword>
<dbReference type="Gene3D" id="3.40.630.30">
    <property type="match status" value="1"/>
</dbReference>
<organism evidence="4 5">
    <name type="scientific">Microbacterium oleivorans</name>
    <dbReference type="NCBI Taxonomy" id="273677"/>
    <lineage>
        <taxon>Bacteria</taxon>
        <taxon>Bacillati</taxon>
        <taxon>Actinomycetota</taxon>
        <taxon>Actinomycetes</taxon>
        <taxon>Micrococcales</taxon>
        <taxon>Microbacteriaceae</taxon>
        <taxon>Microbacterium</taxon>
    </lineage>
</organism>
<dbReference type="InterPro" id="IPR050832">
    <property type="entry name" value="Bact_Acetyltransf"/>
</dbReference>
<sequence length="177" mass="19056">MTDAVVRRVRLQEWRQVRDLRLRALRDPAAPIAFLSTAEEALAQADDFWQQRTADAAMGEDAAQFVAVAGERWVGSVTVLLRAAGSTDTLGRTVDAPQADLVGVFVDADHRGRGILDALVEAAAAWAEEAGASGLTLDVHTDNARAQAAYRRLGFTPTGLRVDTAAGHEIQMHRAAR</sequence>
<evidence type="ECO:0000313" key="4">
    <source>
        <dbReference type="EMBL" id="OAH51573.1"/>
    </source>
</evidence>
<evidence type="ECO:0000256" key="1">
    <source>
        <dbReference type="ARBA" id="ARBA00022679"/>
    </source>
</evidence>
<dbReference type="Proteomes" id="UP000076998">
    <property type="component" value="Unassembled WGS sequence"/>
</dbReference>
<name>A0A177KDU9_9MICO</name>
<feature type="domain" description="N-acetyltransferase" evidence="3">
    <location>
        <begin position="4"/>
        <end position="177"/>
    </location>
</feature>
<reference evidence="4 5" key="1">
    <citation type="submission" date="2016-02" db="EMBL/GenBank/DDBJ databases">
        <authorList>
            <person name="Wen L."/>
            <person name="He K."/>
            <person name="Yang H."/>
        </authorList>
    </citation>
    <scope>NUCLEOTIDE SEQUENCE [LARGE SCALE GENOMIC DNA]</scope>
    <source>
        <strain evidence="4 5">CD11_3</strain>
    </source>
</reference>
<gene>
    <name evidence="4" type="ORF">AYL44_04825</name>
</gene>
<dbReference type="AlphaFoldDB" id="A0A177KDU9"/>
<evidence type="ECO:0000259" key="3">
    <source>
        <dbReference type="PROSITE" id="PS51186"/>
    </source>
</evidence>
<dbReference type="PANTHER" id="PTHR43877">
    <property type="entry name" value="AMINOALKYLPHOSPHONATE N-ACETYLTRANSFERASE-RELATED-RELATED"/>
    <property type="match status" value="1"/>
</dbReference>